<dbReference type="RefSeq" id="WP_191814349.1">
    <property type="nucleotide sequence ID" value="NZ_JACSPV010000031.1"/>
</dbReference>
<feature type="transmembrane region" description="Helical" evidence="6">
    <location>
        <begin position="7"/>
        <end position="24"/>
    </location>
</feature>
<keyword evidence="4 6" id="KW-1133">Transmembrane helix</keyword>
<evidence type="ECO:0000256" key="1">
    <source>
        <dbReference type="ARBA" id="ARBA00004141"/>
    </source>
</evidence>
<dbReference type="PANTHER" id="PTHR43376:SF1">
    <property type="entry name" value="OLIGOPEPTIDE TRANSPORT SYSTEM PERMEASE PROTEIN"/>
    <property type="match status" value="1"/>
</dbReference>
<dbReference type="PANTHER" id="PTHR43376">
    <property type="entry name" value="OLIGOPEPTIDE TRANSPORT SYSTEM PERMEASE PROTEIN"/>
    <property type="match status" value="1"/>
</dbReference>
<feature type="transmembrane region" description="Helical" evidence="6">
    <location>
        <begin position="134"/>
        <end position="159"/>
    </location>
</feature>
<keyword evidence="2 6" id="KW-0813">Transport</keyword>
<evidence type="ECO:0000256" key="5">
    <source>
        <dbReference type="ARBA" id="ARBA00023136"/>
    </source>
</evidence>
<evidence type="ECO:0000313" key="9">
    <source>
        <dbReference type="Proteomes" id="UP000648182"/>
    </source>
</evidence>
<reference evidence="8 9" key="1">
    <citation type="submission" date="2020-08" db="EMBL/GenBank/DDBJ databases">
        <title>A Genomic Blueprint of the Chicken Gut Microbiome.</title>
        <authorList>
            <person name="Gilroy R."/>
            <person name="Ravi A."/>
            <person name="Getino M."/>
            <person name="Pursley I."/>
            <person name="Horton D.L."/>
            <person name="Alikhan N.-F."/>
            <person name="Baker D."/>
            <person name="Gharbi K."/>
            <person name="Hall N."/>
            <person name="Watson M."/>
            <person name="Adriaenssens E.M."/>
            <person name="Foster-Nyarko E."/>
            <person name="Jarju S."/>
            <person name="Secka A."/>
            <person name="Antonio M."/>
            <person name="Oren A."/>
            <person name="Chaudhuri R."/>
            <person name="La Ragione R.M."/>
            <person name="Hildebrand F."/>
            <person name="Pallen M.J."/>
        </authorList>
    </citation>
    <scope>NUCLEOTIDE SEQUENCE [LARGE SCALE GENOMIC DNA]</scope>
    <source>
        <strain evidence="8 9">Sa1BUA2</strain>
    </source>
</reference>
<dbReference type="Pfam" id="PF00528">
    <property type="entry name" value="BPD_transp_1"/>
    <property type="match status" value="1"/>
</dbReference>
<feature type="domain" description="ABC transmembrane type-1" evidence="7">
    <location>
        <begin position="97"/>
        <end position="309"/>
    </location>
</feature>
<keyword evidence="3 6" id="KW-0812">Transmembrane</keyword>
<dbReference type="InterPro" id="IPR000515">
    <property type="entry name" value="MetI-like"/>
</dbReference>
<keyword evidence="5 6" id="KW-0472">Membrane</keyword>
<evidence type="ECO:0000256" key="6">
    <source>
        <dbReference type="RuleBase" id="RU363032"/>
    </source>
</evidence>
<accession>A0ABR8VNZ2</accession>
<feature type="transmembrane region" description="Helical" evidence="6">
    <location>
        <begin position="187"/>
        <end position="209"/>
    </location>
</feature>
<evidence type="ECO:0000256" key="4">
    <source>
        <dbReference type="ARBA" id="ARBA00022989"/>
    </source>
</evidence>
<comment type="subcellular location">
    <subcellularLocation>
        <location evidence="6">Cell membrane</location>
        <topology evidence="6">Multi-pass membrane protein</topology>
    </subcellularLocation>
    <subcellularLocation>
        <location evidence="1">Membrane</location>
        <topology evidence="1">Multi-pass membrane protein</topology>
    </subcellularLocation>
</comment>
<dbReference type="Gene3D" id="1.10.3720.10">
    <property type="entry name" value="MetI-like"/>
    <property type="match status" value="1"/>
</dbReference>
<name>A0ABR8VNZ2_9BACI</name>
<comment type="similarity">
    <text evidence="6">Belongs to the binding-protein-dependent transport system permease family.</text>
</comment>
<feature type="transmembrane region" description="Helical" evidence="6">
    <location>
        <begin position="290"/>
        <end position="313"/>
    </location>
</feature>
<organism evidence="8 9">
    <name type="scientific">Bacillus norwichensis</name>
    <dbReference type="NCBI Taxonomy" id="2762217"/>
    <lineage>
        <taxon>Bacteria</taxon>
        <taxon>Bacillati</taxon>
        <taxon>Bacillota</taxon>
        <taxon>Bacilli</taxon>
        <taxon>Bacillales</taxon>
        <taxon>Bacillaceae</taxon>
        <taxon>Bacillus</taxon>
    </lineage>
</organism>
<dbReference type="InterPro" id="IPR035906">
    <property type="entry name" value="MetI-like_sf"/>
</dbReference>
<evidence type="ECO:0000259" key="7">
    <source>
        <dbReference type="PROSITE" id="PS50928"/>
    </source>
</evidence>
<feature type="transmembrane region" description="Helical" evidence="6">
    <location>
        <begin position="101"/>
        <end position="122"/>
    </location>
</feature>
<feature type="transmembrane region" description="Helical" evidence="6">
    <location>
        <begin position="243"/>
        <end position="270"/>
    </location>
</feature>
<dbReference type="SUPFAM" id="SSF161098">
    <property type="entry name" value="MetI-like"/>
    <property type="match status" value="1"/>
</dbReference>
<gene>
    <name evidence="8" type="ORF">H9631_15450</name>
</gene>
<comment type="caution">
    <text evidence="8">The sequence shown here is derived from an EMBL/GenBank/DDBJ whole genome shotgun (WGS) entry which is preliminary data.</text>
</comment>
<keyword evidence="9" id="KW-1185">Reference proteome</keyword>
<protein>
    <submittedName>
        <fullName evidence="8">ABC transporter permease</fullName>
    </submittedName>
</protein>
<evidence type="ECO:0000256" key="3">
    <source>
        <dbReference type="ARBA" id="ARBA00022692"/>
    </source>
</evidence>
<evidence type="ECO:0000313" key="8">
    <source>
        <dbReference type="EMBL" id="MBD8006475.1"/>
    </source>
</evidence>
<dbReference type="PROSITE" id="PS50928">
    <property type="entry name" value="ABC_TM1"/>
    <property type="match status" value="1"/>
</dbReference>
<dbReference type="Proteomes" id="UP000648182">
    <property type="component" value="Unassembled WGS sequence"/>
</dbReference>
<sequence>MLTKSSIRTYGAVLVIVICLNFLLPRLLPGGPLDYIEGSDSGAIVTEAQRNAILEYYQLNESTTVQFLHYVKGVFTFDFGISFIYKAPVRDLLISYLPNTLLIVGIASVISTIIGIIAGLLAGWWNGRKMEQSLLYAVLTISAIPEFLIGLVLLLLLAVQVQWFPLSGAQTPFLRDATWWHMVIDRMYHATLPIITLVVVNIASVYLMMRNSAIEILREPFIEFAKVKGISRKRILLTHLGKAAILPVFTLIMIRLSTLFTGAVFVETVFSYPGIGRLLQEAIMARDYPLMHGLFFVFTIIVLLFNAIADVMYVRLDPRMKSGAEE</sequence>
<dbReference type="EMBL" id="JACSPV010000031">
    <property type="protein sequence ID" value="MBD8006475.1"/>
    <property type="molecule type" value="Genomic_DNA"/>
</dbReference>
<dbReference type="CDD" id="cd06261">
    <property type="entry name" value="TM_PBP2"/>
    <property type="match status" value="1"/>
</dbReference>
<evidence type="ECO:0000256" key="2">
    <source>
        <dbReference type="ARBA" id="ARBA00022448"/>
    </source>
</evidence>
<proteinExistence type="inferred from homology"/>